<dbReference type="InterPro" id="IPR054242">
    <property type="entry name" value="DUF6969"/>
</dbReference>
<feature type="domain" description="DUF6969" evidence="1">
    <location>
        <begin position="37"/>
        <end position="237"/>
    </location>
</feature>
<keyword evidence="3" id="KW-1185">Reference proteome</keyword>
<name>A0ABY4W3C7_9PROT</name>
<evidence type="ECO:0000313" key="2">
    <source>
        <dbReference type="EMBL" id="USG60623.1"/>
    </source>
</evidence>
<evidence type="ECO:0000313" key="3">
    <source>
        <dbReference type="Proteomes" id="UP001056291"/>
    </source>
</evidence>
<reference evidence="2" key="1">
    <citation type="submission" date="2022-06" db="EMBL/GenBank/DDBJ databases">
        <title>Sneathiella actinostolidae sp. nov., isolated from a sea anemonein the Western Pacific Ocean.</title>
        <authorList>
            <person name="Wei M.J."/>
        </authorList>
    </citation>
    <scope>NUCLEOTIDE SEQUENCE</scope>
    <source>
        <strain evidence="2">PHK-P5</strain>
    </source>
</reference>
<dbReference type="Pfam" id="PF22308">
    <property type="entry name" value="DUF6969"/>
    <property type="match status" value="1"/>
</dbReference>
<organism evidence="2 3">
    <name type="scientific">Sneathiella marina</name>
    <dbReference type="NCBI Taxonomy" id="2950108"/>
    <lineage>
        <taxon>Bacteria</taxon>
        <taxon>Pseudomonadati</taxon>
        <taxon>Pseudomonadota</taxon>
        <taxon>Alphaproteobacteria</taxon>
        <taxon>Sneathiellales</taxon>
        <taxon>Sneathiellaceae</taxon>
        <taxon>Sneathiella</taxon>
    </lineage>
</organism>
<protein>
    <recommendedName>
        <fullName evidence="1">DUF6969 domain-containing protein</fullName>
    </recommendedName>
</protein>
<sequence length="255" mass="29639">MNEMTNLEKGKNPVLDAAELRAEMRLLDPARLARMNAAADEILECYRVLKKGGSNIVAEILRGEGTFYEWDHYPEGDIYDDETHAQYYYHSHREDEHGHFHTFMRLKGIKKDVKPVPYEGSAEWPTAEDEILSHLIAVSMDSAGFPTQLFTTNRWVTGENWYDKKDVIDMLDSFAIDHSTPSWPANRWLTAMIVIFRPQIERLIIARDARILEWQAQKPDEDVYEDKDLEITSILDIKVEDQIRTIKEVVEGRLD</sequence>
<dbReference type="Proteomes" id="UP001056291">
    <property type="component" value="Chromosome"/>
</dbReference>
<gene>
    <name evidence="2" type="ORF">NBZ79_15770</name>
</gene>
<proteinExistence type="predicted"/>
<accession>A0ABY4W3C7</accession>
<dbReference type="RefSeq" id="WP_251933504.1">
    <property type="nucleotide sequence ID" value="NZ_CP098747.1"/>
</dbReference>
<evidence type="ECO:0000259" key="1">
    <source>
        <dbReference type="Pfam" id="PF22308"/>
    </source>
</evidence>
<dbReference type="EMBL" id="CP098747">
    <property type="protein sequence ID" value="USG60623.1"/>
    <property type="molecule type" value="Genomic_DNA"/>
</dbReference>